<dbReference type="EMBL" id="MLJW01000157">
    <property type="protein sequence ID" value="OIQ95912.1"/>
    <property type="molecule type" value="Genomic_DNA"/>
</dbReference>
<sequence>MKLSLGPLLYYWPRQRVYDFYAEMAKSPVDIVYLGETVCSRRHELRLEDWLEIAAVVADAGKEAVLSSQTLIESESDLKTLRRQIGNGRFRVEANDMGAVRLLGEKHLPFVAGPTLNVFNGETLRFLGEQGATRWVMPPETSGAMLGRLQQERPPAMETEIFALGRLPLAYSARCFTARRFNLQKDACEFRCLAFPEGLSLATREGEAFLNLNGTQTQSARVYNLLQEIPELKAAGVDVLRLSPQAEHTPALVGLFRDCIDGALPPPDAWQAARVHLPAESCNGFWHGQPGLEQVMSPMEKTR</sequence>
<dbReference type="InterPro" id="IPR051454">
    <property type="entry name" value="RNA/ubiquinone_mod_enzymes"/>
</dbReference>
<dbReference type="InterPro" id="IPR043693">
    <property type="entry name" value="UbiV"/>
</dbReference>
<name>A0A1J5RIH5_9ZZZZ</name>
<dbReference type="InterPro" id="IPR001539">
    <property type="entry name" value="Peptidase_U32"/>
</dbReference>
<accession>A0A1J5RIH5</accession>
<dbReference type="NCBIfam" id="NF011991">
    <property type="entry name" value="PRK15447.1"/>
    <property type="match status" value="1"/>
</dbReference>
<dbReference type="HAMAP" id="MF_02233">
    <property type="entry name" value="UbiV"/>
    <property type="match status" value="1"/>
</dbReference>
<organism evidence="1">
    <name type="scientific">mine drainage metagenome</name>
    <dbReference type="NCBI Taxonomy" id="410659"/>
    <lineage>
        <taxon>unclassified sequences</taxon>
        <taxon>metagenomes</taxon>
        <taxon>ecological metagenomes</taxon>
    </lineage>
</organism>
<proteinExistence type="inferred from homology"/>
<evidence type="ECO:0000313" key="1">
    <source>
        <dbReference type="EMBL" id="OIQ95912.1"/>
    </source>
</evidence>
<dbReference type="Pfam" id="PF01136">
    <property type="entry name" value="Peptidase_U32"/>
    <property type="match status" value="1"/>
</dbReference>
<comment type="caution">
    <text evidence="1">The sequence shown here is derived from an EMBL/GenBank/DDBJ whole genome shotgun (WGS) entry which is preliminary data.</text>
</comment>
<protein>
    <submittedName>
        <fullName evidence="1">Peptidase family U32</fullName>
    </submittedName>
</protein>
<reference evidence="1" key="1">
    <citation type="submission" date="2016-10" db="EMBL/GenBank/DDBJ databases">
        <title>Sequence of Gallionella enrichment culture.</title>
        <authorList>
            <person name="Poehlein A."/>
            <person name="Muehling M."/>
            <person name="Daniel R."/>
        </authorList>
    </citation>
    <scope>NUCLEOTIDE SEQUENCE</scope>
</reference>
<dbReference type="PANTHER" id="PTHR30217:SF11">
    <property type="entry name" value="UBIQUINONE BIOSYNTHESIS PROTEIN UBIV"/>
    <property type="match status" value="1"/>
</dbReference>
<gene>
    <name evidence="1" type="ORF">GALL_220450</name>
</gene>
<dbReference type="AlphaFoldDB" id="A0A1J5RIH5"/>
<dbReference type="GO" id="GO:0006744">
    <property type="term" value="P:ubiquinone biosynthetic process"/>
    <property type="evidence" value="ECO:0007669"/>
    <property type="project" value="InterPro"/>
</dbReference>
<dbReference type="PANTHER" id="PTHR30217">
    <property type="entry name" value="PEPTIDASE U32 FAMILY"/>
    <property type="match status" value="1"/>
</dbReference>